<dbReference type="SMART" id="SM00179">
    <property type="entry name" value="EGF_CA"/>
    <property type="match status" value="2"/>
</dbReference>
<feature type="domain" description="Peptidase M12A" evidence="24">
    <location>
        <begin position="121"/>
        <end position="320"/>
    </location>
</feature>
<keyword evidence="26" id="KW-1185">Reference proteome</keyword>
<feature type="binding site" evidence="17 19">
    <location>
        <position position="223"/>
    </location>
    <ligand>
        <name>Zn(2+)</name>
        <dbReference type="ChEBI" id="CHEBI:29105"/>
        <note>catalytic</note>
    </ligand>
</feature>
<dbReference type="Ensembl" id="ENSPSMT00000009359.1">
    <property type="protein sequence ID" value="ENSPSMP00000007937.1"/>
    <property type="gene ID" value="ENSPSMG00000005734.1"/>
</dbReference>
<dbReference type="PROSITE" id="PS51864">
    <property type="entry name" value="ASTACIN"/>
    <property type="match status" value="1"/>
</dbReference>
<dbReference type="SMART" id="SM00235">
    <property type="entry name" value="ZnMc"/>
    <property type="match status" value="1"/>
</dbReference>
<protein>
    <recommendedName>
        <fullName evidence="20">Metalloendopeptidase</fullName>
        <ecNumber evidence="20">3.4.24.-</ecNumber>
    </recommendedName>
</protein>
<evidence type="ECO:0000259" key="22">
    <source>
        <dbReference type="PROSITE" id="PS01180"/>
    </source>
</evidence>
<keyword evidence="2" id="KW-0217">Developmental protein</keyword>
<dbReference type="GO" id="GO:0008270">
    <property type="term" value="F:zinc ion binding"/>
    <property type="evidence" value="ECO:0007669"/>
    <property type="project" value="UniProtKB-UniRule"/>
</dbReference>
<dbReference type="InterPro" id="IPR000859">
    <property type="entry name" value="CUB_dom"/>
</dbReference>
<dbReference type="InterPro" id="IPR034036">
    <property type="entry name" value="ZnMP_TLD/BMP1"/>
</dbReference>
<dbReference type="FunFam" id="2.60.120.290:FF:000007">
    <property type="entry name" value="Metalloendopeptidase"/>
    <property type="match status" value="1"/>
</dbReference>
<dbReference type="Pfam" id="PF01400">
    <property type="entry name" value="Astacin"/>
    <property type="match status" value="1"/>
</dbReference>
<evidence type="ECO:0000256" key="7">
    <source>
        <dbReference type="ARBA" id="ARBA00022729"/>
    </source>
</evidence>
<dbReference type="InterPro" id="IPR001506">
    <property type="entry name" value="Peptidase_M12A"/>
</dbReference>
<keyword evidence="3" id="KW-0964">Secreted</keyword>
<dbReference type="PROSITE" id="PS01186">
    <property type="entry name" value="EGF_2"/>
    <property type="match status" value="2"/>
</dbReference>
<proteinExistence type="predicted"/>
<evidence type="ECO:0000259" key="23">
    <source>
        <dbReference type="PROSITE" id="PS50026"/>
    </source>
</evidence>
<feature type="binding site" evidence="17 19">
    <location>
        <position position="213"/>
    </location>
    <ligand>
        <name>Zn(2+)</name>
        <dbReference type="ChEBI" id="CHEBI:29105"/>
        <note>catalytic</note>
    </ligand>
</feature>
<dbReference type="PIRSF" id="PIRSF001199">
    <property type="entry name" value="BMP_1/tolloid-like"/>
    <property type="match status" value="1"/>
</dbReference>
<dbReference type="SMART" id="SM00181">
    <property type="entry name" value="EGF"/>
    <property type="match status" value="2"/>
</dbReference>
<feature type="region of interest" description="Disordered" evidence="21">
    <location>
        <begin position="76"/>
        <end position="125"/>
    </location>
</feature>
<evidence type="ECO:0000256" key="6">
    <source>
        <dbReference type="ARBA" id="ARBA00022723"/>
    </source>
</evidence>
<evidence type="ECO:0000256" key="5">
    <source>
        <dbReference type="ARBA" id="ARBA00022670"/>
    </source>
</evidence>
<keyword evidence="7 20" id="KW-0732">Signal</keyword>
<evidence type="ECO:0000256" key="3">
    <source>
        <dbReference type="ARBA" id="ARBA00022525"/>
    </source>
</evidence>
<dbReference type="InterPro" id="IPR000742">
    <property type="entry name" value="EGF"/>
</dbReference>
<dbReference type="PROSITE" id="PS01180">
    <property type="entry name" value="CUB"/>
    <property type="match status" value="5"/>
</dbReference>
<dbReference type="GeneTree" id="ENSGT00940000157176"/>
<feature type="domain" description="CUB" evidence="22">
    <location>
        <begin position="867"/>
        <end position="983"/>
    </location>
</feature>
<dbReference type="InterPro" id="IPR018097">
    <property type="entry name" value="EGF_Ca-bd_CS"/>
</dbReference>
<evidence type="ECO:0000256" key="20">
    <source>
        <dbReference type="RuleBase" id="RU361183"/>
    </source>
</evidence>
<dbReference type="GO" id="GO:0006508">
    <property type="term" value="P:proteolysis"/>
    <property type="evidence" value="ECO:0007669"/>
    <property type="project" value="UniProtKB-KW"/>
</dbReference>
<dbReference type="EC" id="3.4.24.-" evidence="20"/>
<keyword evidence="15" id="KW-0325">Glycoprotein</keyword>
<evidence type="ECO:0000256" key="12">
    <source>
        <dbReference type="ARBA" id="ARBA00023049"/>
    </source>
</evidence>
<evidence type="ECO:0000256" key="18">
    <source>
        <dbReference type="PROSITE-ProRule" id="PRU00076"/>
    </source>
</evidence>
<feature type="domain" description="CUB" evidence="22">
    <location>
        <begin position="442"/>
        <end position="554"/>
    </location>
</feature>
<keyword evidence="10 17" id="KW-0862">Zinc</keyword>
<evidence type="ECO:0000256" key="2">
    <source>
        <dbReference type="ARBA" id="ARBA00022473"/>
    </source>
</evidence>
<dbReference type="GO" id="GO:0061036">
    <property type="term" value="P:positive regulation of cartilage development"/>
    <property type="evidence" value="ECO:0007669"/>
    <property type="project" value="Ensembl"/>
</dbReference>
<feature type="domain" description="CUB" evidence="22">
    <location>
        <begin position="598"/>
        <end position="710"/>
    </location>
</feature>
<feature type="domain" description="CUB" evidence="22">
    <location>
        <begin position="754"/>
        <end position="866"/>
    </location>
</feature>
<dbReference type="InterPro" id="IPR024079">
    <property type="entry name" value="MetalloPept_cat_dom_sf"/>
</dbReference>
<comment type="caution">
    <text evidence="18">Lacks conserved residue(s) required for the propagation of feature annotation.</text>
</comment>
<dbReference type="PANTHER" id="PTHR24251">
    <property type="entry name" value="OVOCHYMASE-RELATED"/>
    <property type="match status" value="1"/>
</dbReference>
<dbReference type="InterPro" id="IPR001881">
    <property type="entry name" value="EGF-like_Ca-bd_dom"/>
</dbReference>
<evidence type="ECO:0000256" key="10">
    <source>
        <dbReference type="ARBA" id="ARBA00022833"/>
    </source>
</evidence>
<reference evidence="25" key="1">
    <citation type="submission" date="2025-08" db="UniProtKB">
        <authorList>
            <consortium name="Ensembl"/>
        </authorList>
    </citation>
    <scope>IDENTIFICATION</scope>
</reference>
<dbReference type="FunFam" id="2.60.120.290:FF:000011">
    <property type="entry name" value="Metalloendopeptidase"/>
    <property type="match status" value="1"/>
</dbReference>
<dbReference type="InterPro" id="IPR015446">
    <property type="entry name" value="BMP_1/tolloid-like"/>
</dbReference>
<evidence type="ECO:0000256" key="17">
    <source>
        <dbReference type="PIRSR" id="PIRSR001199-2"/>
    </source>
</evidence>
<evidence type="ECO:0000313" key="25">
    <source>
        <dbReference type="Ensembl" id="ENSPSMP00000007937.1"/>
    </source>
</evidence>
<reference evidence="25" key="2">
    <citation type="submission" date="2025-09" db="UniProtKB">
        <authorList>
            <consortium name="Ensembl"/>
        </authorList>
    </citation>
    <scope>IDENTIFICATION</scope>
</reference>
<keyword evidence="5 19" id="KW-0645">Protease</keyword>
<dbReference type="FunFam" id="2.60.120.290:FF:000014">
    <property type="entry name" value="Metalloendopeptidase"/>
    <property type="match status" value="1"/>
</dbReference>
<dbReference type="PROSITE" id="PS00010">
    <property type="entry name" value="ASX_HYDROXYL"/>
    <property type="match status" value="1"/>
</dbReference>
<dbReference type="CDD" id="cd04281">
    <property type="entry name" value="ZnMc_BMP1_TLD"/>
    <property type="match status" value="1"/>
</dbReference>
<comment type="cofactor">
    <cofactor evidence="19 20">
        <name>Zn(2+)</name>
        <dbReference type="ChEBI" id="CHEBI:29105"/>
    </cofactor>
    <text evidence="19 20">Binds 1 zinc ion per subunit.</text>
</comment>
<evidence type="ECO:0000256" key="1">
    <source>
        <dbReference type="ARBA" id="ARBA00004613"/>
    </source>
</evidence>
<dbReference type="Gene3D" id="2.10.25.10">
    <property type="entry name" value="Laminin"/>
    <property type="match status" value="2"/>
</dbReference>
<evidence type="ECO:0000256" key="11">
    <source>
        <dbReference type="ARBA" id="ARBA00022837"/>
    </source>
</evidence>
<feature type="signal peptide" evidence="20">
    <location>
        <begin position="1"/>
        <end position="24"/>
    </location>
</feature>
<keyword evidence="12 19" id="KW-0482">Metalloprotease</keyword>
<feature type="binding site" evidence="17 19">
    <location>
        <position position="217"/>
    </location>
    <ligand>
        <name>Zn(2+)</name>
        <dbReference type="ChEBI" id="CHEBI:29105"/>
        <note>catalytic</note>
    </ligand>
</feature>
<evidence type="ECO:0000259" key="24">
    <source>
        <dbReference type="PROSITE" id="PS51864"/>
    </source>
</evidence>
<keyword evidence="6 17" id="KW-0479">Metal-binding</keyword>
<dbReference type="CDD" id="cd00054">
    <property type="entry name" value="EGF_CA"/>
    <property type="match status" value="1"/>
</dbReference>
<evidence type="ECO:0000256" key="8">
    <source>
        <dbReference type="ARBA" id="ARBA00022737"/>
    </source>
</evidence>
<keyword evidence="11" id="KW-0106">Calcium</keyword>
<evidence type="ECO:0000256" key="4">
    <source>
        <dbReference type="ARBA" id="ARBA00022536"/>
    </source>
</evidence>
<dbReference type="SMART" id="SM00042">
    <property type="entry name" value="CUB"/>
    <property type="match status" value="5"/>
</dbReference>
<keyword evidence="4 18" id="KW-0245">EGF-like domain</keyword>
<evidence type="ECO:0000256" key="15">
    <source>
        <dbReference type="ARBA" id="ARBA00023180"/>
    </source>
</evidence>
<dbReference type="PRINTS" id="PR00480">
    <property type="entry name" value="ASTACIN"/>
</dbReference>
<feature type="domain" description="CUB" evidence="22">
    <location>
        <begin position="322"/>
        <end position="441"/>
    </location>
</feature>
<dbReference type="CDD" id="cd00041">
    <property type="entry name" value="CUB"/>
    <property type="match status" value="5"/>
</dbReference>
<sequence>MPGVARPPLPLLLCLLLLARPGRPLDLADYSYDLGDEDEPEPLNYKDPCKAAAFLGDIALDEEDLRAFQVQQAAGLRQRSARRSPSKAAGNSSSLSCLGASGQPARETCGRWRGRSRSRRAATSRPERVWPDGVIPFVIGGNFTGSQRAVFRQAMRHWEKHTCVTFLERTDEDSYIVFTYRPCGCCSYVGRRGGGPQAISIGKNCDKFGIVVHELGHVIGFWHEHTRPDRDRHVSIVRENIQPGQEYNFLKMEIQEVESLGETYDFDSIMHYARNTFSRGIFLDTIVPKYEVNGVKPPIGQRTRLSKGDIAQARKLYKCPACGETLQDSTGNFSSPEYPNGYSAHMHCVWRISVTPGEKVTPSWASEPPLLCQDPERRRRWAFSRDGPRAHGCSVHTVCAGRFCGGKLPEPIVSTDSRLWVEFRSSSNWVGKGFFAVYEAICGGDVKKDNGHIQSPNYPDDYRPSKVCIWRIQVSEGFHVGLTFQSFEIERHDSCAYDYLEVRDGHSESSTLIGRYCGYEKPDDIKSTSSRLWLKFVSDGSINKAGFAVNFFKEVDECSRPNRGGCEQRCLNTLGSYKCSCDPGYELAPDKRRCEAACGGFLTKLNGSITSPGWPKEYPPNKNCIWQLVAPTQYRISLQFDFFETEGNDVCKYDFVEVRSGLTADSKLHGKFCGSEKPEVITSQYNNMRVEFKSDNTVSKKGFKAHFFSDKDECSKDNGGCQQDCVNTFGSYECQCRSGFVLHDNRHDCKEAGCDHKVSSTSGTITSPNWPDKYPSKKECTWAISSTPGHRVKLTFVEMDIESQPECAYDHLEVFDGRDAKAPVLGRFCGSKKPEPVLATGNRMFLRFYSDNSVQRKGFQASHSTECGGQVRADVKTKDLYSHAQFGDNNYPGGLDCEWVIVAEEGYGVELVFQTFEVEEETDCGYDYMELFDGYDSTAPRLGRYCGSGPPEEVYSAGDSVLVKFHSDDTITKKGFHLRYTSTKFQDTLHSRK</sequence>
<feature type="disulfide bond" evidence="19">
    <location>
        <begin position="185"/>
        <end position="186"/>
    </location>
</feature>
<dbReference type="GO" id="GO:0005509">
    <property type="term" value="F:calcium ion binding"/>
    <property type="evidence" value="ECO:0007669"/>
    <property type="project" value="InterPro"/>
</dbReference>
<dbReference type="GO" id="GO:0004222">
    <property type="term" value="F:metalloendopeptidase activity"/>
    <property type="evidence" value="ECO:0007669"/>
    <property type="project" value="UniProtKB-UniRule"/>
</dbReference>
<evidence type="ECO:0000256" key="14">
    <source>
        <dbReference type="ARBA" id="ARBA00023157"/>
    </source>
</evidence>
<dbReference type="SUPFAM" id="SSF55486">
    <property type="entry name" value="Metalloproteases ('zincins'), catalytic domain"/>
    <property type="match status" value="1"/>
</dbReference>
<dbReference type="SUPFAM" id="SSF49854">
    <property type="entry name" value="Spermadhesin, CUB domain"/>
    <property type="match status" value="5"/>
</dbReference>
<name>A0A8C9DGP0_PROSS</name>
<dbReference type="InterPro" id="IPR035914">
    <property type="entry name" value="Sperma_CUB_dom_sf"/>
</dbReference>
<keyword evidence="9 19" id="KW-0378">Hydrolase</keyword>
<dbReference type="Gene3D" id="2.60.120.290">
    <property type="entry name" value="Spermadhesin, CUB domain"/>
    <property type="match status" value="5"/>
</dbReference>
<evidence type="ECO:0000256" key="16">
    <source>
        <dbReference type="PIRSR" id="PIRSR001199-1"/>
    </source>
</evidence>
<dbReference type="PROSITE" id="PS01187">
    <property type="entry name" value="EGF_CA"/>
    <property type="match status" value="2"/>
</dbReference>
<feature type="active site" evidence="16 19">
    <location>
        <position position="214"/>
    </location>
</feature>
<evidence type="ECO:0000256" key="21">
    <source>
        <dbReference type="SAM" id="MobiDB-lite"/>
    </source>
</evidence>
<keyword evidence="13" id="KW-0865">Zymogen</keyword>
<evidence type="ECO:0000256" key="13">
    <source>
        <dbReference type="ARBA" id="ARBA00023145"/>
    </source>
</evidence>
<evidence type="ECO:0000256" key="19">
    <source>
        <dbReference type="PROSITE-ProRule" id="PRU01211"/>
    </source>
</evidence>
<dbReference type="AlphaFoldDB" id="A0A8C9DGP0"/>
<dbReference type="InterPro" id="IPR000152">
    <property type="entry name" value="EGF-type_Asp/Asn_hydroxyl_site"/>
</dbReference>
<organism evidence="25 26">
    <name type="scientific">Prolemur simus</name>
    <name type="common">Greater bamboo lemur</name>
    <name type="synonym">Hapalemur simus</name>
    <dbReference type="NCBI Taxonomy" id="1328070"/>
    <lineage>
        <taxon>Eukaryota</taxon>
        <taxon>Metazoa</taxon>
        <taxon>Chordata</taxon>
        <taxon>Craniata</taxon>
        <taxon>Vertebrata</taxon>
        <taxon>Euteleostomi</taxon>
        <taxon>Mammalia</taxon>
        <taxon>Eutheria</taxon>
        <taxon>Euarchontoglires</taxon>
        <taxon>Primates</taxon>
        <taxon>Strepsirrhini</taxon>
        <taxon>Lemuriformes</taxon>
        <taxon>Lemuridae</taxon>
        <taxon>Prolemur</taxon>
    </lineage>
</organism>
<dbReference type="GO" id="GO:0005576">
    <property type="term" value="C:extracellular region"/>
    <property type="evidence" value="ECO:0007669"/>
    <property type="project" value="UniProtKB-SubCell"/>
</dbReference>
<comment type="subcellular location">
    <subcellularLocation>
        <location evidence="1">Secreted</location>
    </subcellularLocation>
</comment>
<feature type="compositionally biased region" description="Basic residues" evidence="21">
    <location>
        <begin position="112"/>
        <end position="122"/>
    </location>
</feature>
<dbReference type="SUPFAM" id="SSF57196">
    <property type="entry name" value="EGF/Laminin"/>
    <property type="match status" value="2"/>
</dbReference>
<dbReference type="Proteomes" id="UP000694414">
    <property type="component" value="Unplaced"/>
</dbReference>
<dbReference type="GO" id="GO:0042802">
    <property type="term" value="F:identical protein binding"/>
    <property type="evidence" value="ECO:0007669"/>
    <property type="project" value="Ensembl"/>
</dbReference>
<dbReference type="FunFam" id="2.60.120.290:FF:000004">
    <property type="entry name" value="Metalloendopeptidase"/>
    <property type="match status" value="1"/>
</dbReference>
<keyword evidence="14 19" id="KW-1015">Disulfide bond</keyword>
<evidence type="ECO:0000256" key="9">
    <source>
        <dbReference type="ARBA" id="ARBA00022801"/>
    </source>
</evidence>
<dbReference type="InterPro" id="IPR006026">
    <property type="entry name" value="Peptidase_Metallo"/>
</dbReference>
<accession>A0A8C9DGP0</accession>
<dbReference type="Pfam" id="PF14670">
    <property type="entry name" value="FXa_inhibition"/>
    <property type="match status" value="1"/>
</dbReference>
<dbReference type="FunFam" id="2.10.25.10:FF:000022">
    <property type="entry name" value="Metalloendopeptidase"/>
    <property type="match status" value="2"/>
</dbReference>
<keyword evidence="8" id="KW-0677">Repeat</keyword>
<dbReference type="PROSITE" id="PS50026">
    <property type="entry name" value="EGF_3"/>
    <property type="match status" value="1"/>
</dbReference>
<feature type="chain" id="PRO_5034731491" description="Metalloendopeptidase" evidence="20">
    <location>
        <begin position="25"/>
        <end position="993"/>
    </location>
</feature>
<evidence type="ECO:0000313" key="26">
    <source>
        <dbReference type="Proteomes" id="UP000694414"/>
    </source>
</evidence>
<dbReference type="Pfam" id="PF00431">
    <property type="entry name" value="CUB"/>
    <property type="match status" value="6"/>
</dbReference>
<feature type="disulfide bond" evidence="19">
    <location>
        <begin position="183"/>
        <end position="205"/>
    </location>
</feature>
<dbReference type="Gene3D" id="3.40.390.10">
    <property type="entry name" value="Collagenase (Catalytic Domain)"/>
    <property type="match status" value="1"/>
</dbReference>
<feature type="domain" description="EGF-like" evidence="23">
    <location>
        <begin position="554"/>
        <end position="595"/>
    </location>
</feature>
<dbReference type="FunFam" id="3.40.390.10:FF:000004">
    <property type="entry name" value="Metalloendopeptidase"/>
    <property type="match status" value="1"/>
</dbReference>
<gene>
    <name evidence="25" type="primary">BMP1</name>
</gene>
<dbReference type="PANTHER" id="PTHR24251:SF53">
    <property type="entry name" value="BONE MORPHOGENETIC PROTEIN 1"/>
    <property type="match status" value="1"/>
</dbReference>
<dbReference type="InterPro" id="IPR049883">
    <property type="entry name" value="NOTCH1_EGF-like"/>
</dbReference>
<dbReference type="Pfam" id="PF07645">
    <property type="entry name" value="EGF_CA"/>
    <property type="match status" value="1"/>
</dbReference>